<organism evidence="2 3">
    <name type="scientific">Nocardioides abyssi</name>
    <dbReference type="NCBI Taxonomy" id="3058370"/>
    <lineage>
        <taxon>Bacteria</taxon>
        <taxon>Bacillati</taxon>
        <taxon>Actinomycetota</taxon>
        <taxon>Actinomycetes</taxon>
        <taxon>Propionibacteriales</taxon>
        <taxon>Nocardioidaceae</taxon>
        <taxon>Nocardioides</taxon>
    </lineage>
</organism>
<dbReference type="RefSeq" id="WP_300963107.1">
    <property type="nucleotide sequence ID" value="NZ_JAUHJR010000289.1"/>
</dbReference>
<accession>A0ABT8F066</accession>
<protein>
    <submittedName>
        <fullName evidence="2">Uncharacterized protein</fullName>
    </submittedName>
</protein>
<name>A0ABT8F066_9ACTN</name>
<evidence type="ECO:0000313" key="3">
    <source>
        <dbReference type="Proteomes" id="UP001168537"/>
    </source>
</evidence>
<evidence type="ECO:0000313" key="2">
    <source>
        <dbReference type="EMBL" id="MDN4163805.1"/>
    </source>
</evidence>
<proteinExistence type="predicted"/>
<feature type="non-terminal residue" evidence="2">
    <location>
        <position position="1"/>
    </location>
</feature>
<feature type="region of interest" description="Disordered" evidence="1">
    <location>
        <begin position="43"/>
        <end position="73"/>
    </location>
</feature>
<feature type="non-terminal residue" evidence="2">
    <location>
        <position position="73"/>
    </location>
</feature>
<sequence length="73" mass="7845">PRRPLSMAGLVSELRRTVADPGEPEALRRAAARRLRLLAELDVHGRPVAPQADPAPGGGLRAPSRSERPVRPP</sequence>
<dbReference type="Proteomes" id="UP001168537">
    <property type="component" value="Unassembled WGS sequence"/>
</dbReference>
<feature type="compositionally biased region" description="Basic and acidic residues" evidence="1">
    <location>
        <begin position="64"/>
        <end position="73"/>
    </location>
</feature>
<evidence type="ECO:0000256" key="1">
    <source>
        <dbReference type="SAM" id="MobiDB-lite"/>
    </source>
</evidence>
<reference evidence="2" key="1">
    <citation type="submission" date="2023-06" db="EMBL/GenBank/DDBJ databases">
        <title>Draft genome sequence of Nocardioides sp. SOB72.</title>
        <authorList>
            <person name="Zhang G."/>
        </authorList>
    </citation>
    <scope>NUCLEOTIDE SEQUENCE</scope>
    <source>
        <strain evidence="2">SOB72</strain>
    </source>
</reference>
<comment type="caution">
    <text evidence="2">The sequence shown here is derived from an EMBL/GenBank/DDBJ whole genome shotgun (WGS) entry which is preliminary data.</text>
</comment>
<gene>
    <name evidence="2" type="ORF">QWY29_20780</name>
</gene>
<dbReference type="EMBL" id="JAUHJR010000289">
    <property type="protein sequence ID" value="MDN4163805.1"/>
    <property type="molecule type" value="Genomic_DNA"/>
</dbReference>
<keyword evidence="3" id="KW-1185">Reference proteome</keyword>